<dbReference type="EMBL" id="CM042891">
    <property type="protein sequence ID" value="KAI4302665.1"/>
    <property type="molecule type" value="Genomic_DNA"/>
</dbReference>
<proteinExistence type="predicted"/>
<protein>
    <submittedName>
        <fullName evidence="1">Uncharacterized protein</fullName>
    </submittedName>
</protein>
<evidence type="ECO:0000313" key="1">
    <source>
        <dbReference type="EMBL" id="KAI4302665.1"/>
    </source>
</evidence>
<dbReference type="Proteomes" id="UP001057402">
    <property type="component" value="Chromosome 12"/>
</dbReference>
<keyword evidence="2" id="KW-1185">Reference proteome</keyword>
<gene>
    <name evidence="1" type="ORF">MLD38_038386</name>
</gene>
<organism evidence="1 2">
    <name type="scientific">Melastoma candidum</name>
    <dbReference type="NCBI Taxonomy" id="119954"/>
    <lineage>
        <taxon>Eukaryota</taxon>
        <taxon>Viridiplantae</taxon>
        <taxon>Streptophyta</taxon>
        <taxon>Embryophyta</taxon>
        <taxon>Tracheophyta</taxon>
        <taxon>Spermatophyta</taxon>
        <taxon>Magnoliopsida</taxon>
        <taxon>eudicotyledons</taxon>
        <taxon>Gunneridae</taxon>
        <taxon>Pentapetalae</taxon>
        <taxon>rosids</taxon>
        <taxon>malvids</taxon>
        <taxon>Myrtales</taxon>
        <taxon>Melastomataceae</taxon>
        <taxon>Melastomatoideae</taxon>
        <taxon>Melastomateae</taxon>
        <taxon>Melastoma</taxon>
    </lineage>
</organism>
<sequence length="247" mass="27496">MQQNIFASMRSIKMVEGCKSSPACAIPPPVPGSGVGGGGLDMRENLFHHIQDQVRVTSIRSKSMRTQTVSQDVLAESLLQYGFPVTEIIEPQIDTCLKSVDFVEMLARMYRNIEASPQLEWLDAYLEQCVVFMGLDDSKLFSRSLRSARRHAVDVNAKVVLAAWLRYERRKDELIGTSSMDCCGRNLECPKANLVPGYDPESVFDRCSCSRCHEEEPDVGNFMGMGYDQGSSGFEEQDDDDGGDTSL</sequence>
<comment type="caution">
    <text evidence="1">The sequence shown here is derived from an EMBL/GenBank/DDBJ whole genome shotgun (WGS) entry which is preliminary data.</text>
</comment>
<reference evidence="2" key="1">
    <citation type="journal article" date="2023" name="Front. Plant Sci.">
        <title>Chromosomal-level genome assembly of Melastoma candidum provides insights into trichome evolution.</title>
        <authorList>
            <person name="Zhong Y."/>
            <person name="Wu W."/>
            <person name="Sun C."/>
            <person name="Zou P."/>
            <person name="Liu Y."/>
            <person name="Dai S."/>
            <person name="Zhou R."/>
        </authorList>
    </citation>
    <scope>NUCLEOTIDE SEQUENCE [LARGE SCALE GENOMIC DNA]</scope>
</reference>
<name>A0ACB9KYR8_9MYRT</name>
<accession>A0ACB9KYR8</accession>
<evidence type="ECO:0000313" key="2">
    <source>
        <dbReference type="Proteomes" id="UP001057402"/>
    </source>
</evidence>